<feature type="domain" description="N-acetyltransferase" evidence="2">
    <location>
        <begin position="128"/>
        <end position="271"/>
    </location>
</feature>
<dbReference type="AlphaFoldDB" id="A0A8S0X7U1"/>
<dbReference type="PANTHER" id="PTHR42791:SF1">
    <property type="entry name" value="N-ACETYLTRANSFERASE DOMAIN-CONTAINING PROTEIN"/>
    <property type="match status" value="1"/>
</dbReference>
<gene>
    <name evidence="3" type="ORF">AAE3_LOCUS12209</name>
</gene>
<keyword evidence="4" id="KW-1185">Reference proteome</keyword>
<sequence>MQFHVSNVIDVILHGFSYDKRQHRRFLGRVGNGHTGLGCFNLFFIPLLFPRATSDSSKMTTQILLLKNATDAQIEQAVELSMRAYEGDESVVSMIGGDETLRIHMFRAMIRAGAREGAFYAVTDTMSGIILSFSIWFAPGRRIFDTEAQRSLDWTDFVNALQPKVQEWWVNVLGPLHHEAMVKYVGPEYPDSWYASIIATDPEYQRRGYASSLVSTVLQRGTKEGKPVLLATQTMGNAKWYQSLGFELKGKTTIPSDYFKFPDYILRWASC</sequence>
<dbReference type="InterPro" id="IPR000182">
    <property type="entry name" value="GNAT_dom"/>
</dbReference>
<keyword evidence="1" id="KW-0472">Membrane</keyword>
<dbReference type="PROSITE" id="PS51186">
    <property type="entry name" value="GNAT"/>
    <property type="match status" value="1"/>
</dbReference>
<feature type="transmembrane region" description="Helical" evidence="1">
    <location>
        <begin position="118"/>
        <end position="138"/>
    </location>
</feature>
<dbReference type="InterPro" id="IPR052523">
    <property type="entry name" value="Trichothecene_AcTrans"/>
</dbReference>
<dbReference type="EMBL" id="CACVBS010000083">
    <property type="protein sequence ID" value="CAA7269972.1"/>
    <property type="molecule type" value="Genomic_DNA"/>
</dbReference>
<dbReference type="Proteomes" id="UP000467700">
    <property type="component" value="Unassembled WGS sequence"/>
</dbReference>
<dbReference type="Pfam" id="PF13508">
    <property type="entry name" value="Acetyltransf_7"/>
    <property type="match status" value="1"/>
</dbReference>
<evidence type="ECO:0000259" key="2">
    <source>
        <dbReference type="PROSITE" id="PS51186"/>
    </source>
</evidence>
<keyword evidence="1" id="KW-0812">Transmembrane</keyword>
<dbReference type="OrthoDB" id="61113at2759"/>
<evidence type="ECO:0000256" key="1">
    <source>
        <dbReference type="SAM" id="Phobius"/>
    </source>
</evidence>
<dbReference type="GO" id="GO:0016747">
    <property type="term" value="F:acyltransferase activity, transferring groups other than amino-acyl groups"/>
    <property type="evidence" value="ECO:0007669"/>
    <property type="project" value="InterPro"/>
</dbReference>
<dbReference type="SUPFAM" id="SSF55729">
    <property type="entry name" value="Acyl-CoA N-acyltransferases (Nat)"/>
    <property type="match status" value="1"/>
</dbReference>
<evidence type="ECO:0000313" key="4">
    <source>
        <dbReference type="Proteomes" id="UP000467700"/>
    </source>
</evidence>
<feature type="transmembrane region" description="Helical" evidence="1">
    <location>
        <begin position="30"/>
        <end position="49"/>
    </location>
</feature>
<dbReference type="PANTHER" id="PTHR42791">
    <property type="entry name" value="GNAT FAMILY ACETYLTRANSFERASE"/>
    <property type="match status" value="1"/>
</dbReference>
<reference evidence="3 4" key="1">
    <citation type="submission" date="2020-01" db="EMBL/GenBank/DDBJ databases">
        <authorList>
            <person name="Gupta K D."/>
        </authorList>
    </citation>
    <scope>NUCLEOTIDE SEQUENCE [LARGE SCALE GENOMIC DNA]</scope>
</reference>
<dbReference type="Gene3D" id="3.40.630.30">
    <property type="match status" value="1"/>
</dbReference>
<comment type="caution">
    <text evidence="3">The sequence shown here is derived from an EMBL/GenBank/DDBJ whole genome shotgun (WGS) entry which is preliminary data.</text>
</comment>
<name>A0A8S0X7U1_CYCAE</name>
<dbReference type="CDD" id="cd04301">
    <property type="entry name" value="NAT_SF"/>
    <property type="match status" value="1"/>
</dbReference>
<evidence type="ECO:0000313" key="3">
    <source>
        <dbReference type="EMBL" id="CAA7269972.1"/>
    </source>
</evidence>
<protein>
    <recommendedName>
        <fullName evidence="2">N-acetyltransferase domain-containing protein</fullName>
    </recommendedName>
</protein>
<accession>A0A8S0X7U1</accession>
<organism evidence="3 4">
    <name type="scientific">Cyclocybe aegerita</name>
    <name type="common">Black poplar mushroom</name>
    <name type="synonym">Agrocybe aegerita</name>
    <dbReference type="NCBI Taxonomy" id="1973307"/>
    <lineage>
        <taxon>Eukaryota</taxon>
        <taxon>Fungi</taxon>
        <taxon>Dikarya</taxon>
        <taxon>Basidiomycota</taxon>
        <taxon>Agaricomycotina</taxon>
        <taxon>Agaricomycetes</taxon>
        <taxon>Agaricomycetidae</taxon>
        <taxon>Agaricales</taxon>
        <taxon>Agaricineae</taxon>
        <taxon>Bolbitiaceae</taxon>
        <taxon>Cyclocybe</taxon>
    </lineage>
</organism>
<dbReference type="InterPro" id="IPR016181">
    <property type="entry name" value="Acyl_CoA_acyltransferase"/>
</dbReference>
<keyword evidence="1" id="KW-1133">Transmembrane helix</keyword>
<proteinExistence type="predicted"/>